<dbReference type="OrthoDB" id="9806902at2"/>
<dbReference type="Pfam" id="PF12146">
    <property type="entry name" value="Hydrolase_4"/>
    <property type="match status" value="1"/>
</dbReference>
<dbReference type="Proteomes" id="UP000005413">
    <property type="component" value="Unassembled WGS sequence"/>
</dbReference>
<comment type="caution">
    <text evidence="2">The sequence shown here is derived from an EMBL/GenBank/DDBJ whole genome shotgun (WGS) entry which is preliminary data.</text>
</comment>
<sequence length="302" mass="35321">MTTKSFKLTVIDDTNIEVKVDYTDIPSRGFIHIFHGMAEHMERYDKLTQALNQQGFDVIRHNHRGHGKDIDETTRGHYDDMRQVVSDAFEIAQTIRSNHDKPYFVLGHSMGSIIARLFVETYPHYCKGLILSGTAMYPSWKSLPAIFTLTVMARSFGQQSRLSWLNHILTKSFNKNISPLRTTSDWLSSDSNEVDKYIRDPYCGFEVSTQLLHQTLFYMHHTTQFKHLMLLNQDMPILLIAGYEDPFGDYGQGVLKLAKRYRKAGIKDVKVKLYHDKRHEILFEHGYREVWKELFLWLNKNI</sequence>
<dbReference type="EMBL" id="AEUN01000410">
    <property type="protein sequence ID" value="EHJ07933.1"/>
    <property type="molecule type" value="Genomic_DNA"/>
</dbReference>
<dbReference type="InterPro" id="IPR029058">
    <property type="entry name" value="AB_hydrolase_fold"/>
</dbReference>
<reference evidence="2 3" key="1">
    <citation type="journal article" date="2012" name="BMC Genomics">
        <title>Comparative genomic analysis of the genus Staphylococcus including Staphylococcus aureus and its newly described sister species Staphylococcus simiae.</title>
        <authorList>
            <person name="Suzuki H."/>
            <person name="Lefebure T."/>
            <person name="Pavinski Bitar P."/>
            <person name="Stanhope M.J."/>
        </authorList>
    </citation>
    <scope>NUCLEOTIDE SEQUENCE [LARGE SCALE GENOMIC DNA]</scope>
    <source>
        <strain evidence="2 3">CCM 7213</strain>
    </source>
</reference>
<dbReference type="InterPro" id="IPR022742">
    <property type="entry name" value="Hydrolase_4"/>
</dbReference>
<dbReference type="RefSeq" id="WP_002463887.1">
    <property type="nucleotide sequence ID" value="NZ_AEUN01000410.1"/>
</dbReference>
<dbReference type="SUPFAM" id="SSF53474">
    <property type="entry name" value="alpha/beta-Hydrolases"/>
    <property type="match status" value="1"/>
</dbReference>
<dbReference type="AlphaFoldDB" id="G5JIM7"/>
<keyword evidence="3" id="KW-1185">Reference proteome</keyword>
<protein>
    <submittedName>
        <fullName evidence="2">Lysophospholipase</fullName>
    </submittedName>
</protein>
<evidence type="ECO:0000313" key="3">
    <source>
        <dbReference type="Proteomes" id="UP000005413"/>
    </source>
</evidence>
<name>G5JIM7_9STAP</name>
<dbReference type="Gene3D" id="3.40.50.1820">
    <property type="entry name" value="alpha/beta hydrolase"/>
    <property type="match status" value="1"/>
</dbReference>
<evidence type="ECO:0000259" key="1">
    <source>
        <dbReference type="Pfam" id="PF12146"/>
    </source>
</evidence>
<dbReference type="InterPro" id="IPR051044">
    <property type="entry name" value="MAG_DAG_Lipase"/>
</dbReference>
<gene>
    <name evidence="2" type="ORF">SS7213T_06576</name>
</gene>
<proteinExistence type="predicted"/>
<organism evidence="2 3">
    <name type="scientific">Staphylococcus simiae CCM 7213 = CCUG 51256</name>
    <dbReference type="NCBI Taxonomy" id="911238"/>
    <lineage>
        <taxon>Bacteria</taxon>
        <taxon>Bacillati</taxon>
        <taxon>Bacillota</taxon>
        <taxon>Bacilli</taxon>
        <taxon>Bacillales</taxon>
        <taxon>Staphylococcaceae</taxon>
        <taxon>Staphylococcus</taxon>
    </lineage>
</organism>
<feature type="domain" description="Serine aminopeptidase S33" evidence="1">
    <location>
        <begin position="27"/>
        <end position="285"/>
    </location>
</feature>
<dbReference type="PANTHER" id="PTHR11614">
    <property type="entry name" value="PHOSPHOLIPASE-RELATED"/>
    <property type="match status" value="1"/>
</dbReference>
<evidence type="ECO:0000313" key="2">
    <source>
        <dbReference type="EMBL" id="EHJ07933.1"/>
    </source>
</evidence>
<accession>G5JIM7</accession>
<dbReference type="PATRIC" id="fig|911238.3.peg.1120"/>